<dbReference type="Gene3D" id="3.40.50.2300">
    <property type="match status" value="1"/>
</dbReference>
<evidence type="ECO:0000313" key="3">
    <source>
        <dbReference type="EMBL" id="MDP9825092.1"/>
    </source>
</evidence>
<dbReference type="InterPro" id="IPR001789">
    <property type="entry name" value="Sig_transdc_resp-reg_receiver"/>
</dbReference>
<keyword evidence="4" id="KW-1185">Reference proteome</keyword>
<gene>
    <name evidence="3" type="ORF">J2S57_000841</name>
</gene>
<dbReference type="CDD" id="cd17569">
    <property type="entry name" value="REC_HupR-like"/>
    <property type="match status" value="1"/>
</dbReference>
<dbReference type="InterPro" id="IPR052020">
    <property type="entry name" value="Cyclic_di-GMP/3'3'-cGAMP_PDE"/>
</dbReference>
<dbReference type="RefSeq" id="WP_307238520.1">
    <property type="nucleotide sequence ID" value="NZ_JAUSQZ010000001.1"/>
</dbReference>
<dbReference type="Proteomes" id="UP001235712">
    <property type="component" value="Unassembled WGS sequence"/>
</dbReference>
<reference evidence="3 4" key="1">
    <citation type="submission" date="2023-07" db="EMBL/GenBank/DDBJ databases">
        <title>Sequencing the genomes of 1000 actinobacteria strains.</title>
        <authorList>
            <person name="Klenk H.-P."/>
        </authorList>
    </citation>
    <scope>NUCLEOTIDE SEQUENCE [LARGE SCALE GENOMIC DNA]</scope>
    <source>
        <strain evidence="3 4">DSM 44388</strain>
    </source>
</reference>
<dbReference type="EMBL" id="JAUSQZ010000001">
    <property type="protein sequence ID" value="MDP9825092.1"/>
    <property type="molecule type" value="Genomic_DNA"/>
</dbReference>
<organism evidence="3 4">
    <name type="scientific">Kineosporia succinea</name>
    <dbReference type="NCBI Taxonomy" id="84632"/>
    <lineage>
        <taxon>Bacteria</taxon>
        <taxon>Bacillati</taxon>
        <taxon>Actinomycetota</taxon>
        <taxon>Actinomycetes</taxon>
        <taxon>Kineosporiales</taxon>
        <taxon>Kineosporiaceae</taxon>
        <taxon>Kineosporia</taxon>
    </lineage>
</organism>
<evidence type="ECO:0000313" key="4">
    <source>
        <dbReference type="Proteomes" id="UP001235712"/>
    </source>
</evidence>
<dbReference type="Pfam" id="PF13487">
    <property type="entry name" value="HD_5"/>
    <property type="match status" value="1"/>
</dbReference>
<proteinExistence type="predicted"/>
<dbReference type="Pfam" id="PF00072">
    <property type="entry name" value="Response_reg"/>
    <property type="match status" value="1"/>
</dbReference>
<dbReference type="Gene3D" id="1.10.3210.10">
    <property type="entry name" value="Hypothetical protein af1432"/>
    <property type="match status" value="1"/>
</dbReference>
<keyword evidence="1" id="KW-0597">Phosphoprotein</keyword>
<dbReference type="InterPro" id="IPR011006">
    <property type="entry name" value="CheY-like_superfamily"/>
</dbReference>
<evidence type="ECO:0000259" key="2">
    <source>
        <dbReference type="PROSITE" id="PS50110"/>
    </source>
</evidence>
<accession>A0ABT9NXU4</accession>
<protein>
    <submittedName>
        <fullName evidence="3">CheY-like chemotaxis protein</fullName>
    </submittedName>
</protein>
<dbReference type="SUPFAM" id="SSF52172">
    <property type="entry name" value="CheY-like"/>
    <property type="match status" value="1"/>
</dbReference>
<sequence length="399" mass="42654">MTGNELTAVLMVDDEPNVLDGYRRSLHGRFRVTTAKSGAEGLTVLERAARTGTGFPVIVSDMRMPGLNGAEFLGRARELAPDSVQMLLTGQADLESTIAAVNNGNLFRFLSKPCSGDDMEAALEAAARQYQLVHAEKELLEKTLTGAVDVLTEFLAGTSPEAFARTQRLHTLVVAAARTLGLNDWRLPVAALLSHVGVVAVPPNVLHRALTGKALSPEEIEAFRRHPEAAATMLGKIPRLEDASRWIGRQPVRPPASTVTGEPGADLSWAAPVTGDPEPAEQSETVLRAALAHLSLTFTGLPSREAQELLSASGHYPKNILDAVGRAAASLTSPGLRRELTVDFVTPGMTLLEDVRTTAGMPLVRKGERITQATVLRLENFARTVGVAEPIVVQDPGRP</sequence>
<comment type="caution">
    <text evidence="3">The sequence shown here is derived from an EMBL/GenBank/DDBJ whole genome shotgun (WGS) entry which is preliminary data.</text>
</comment>
<dbReference type="PROSITE" id="PS50110">
    <property type="entry name" value="RESPONSE_REGULATORY"/>
    <property type="match status" value="1"/>
</dbReference>
<dbReference type="SMART" id="SM00448">
    <property type="entry name" value="REC"/>
    <property type="match status" value="1"/>
</dbReference>
<feature type="domain" description="Response regulatory" evidence="2">
    <location>
        <begin position="8"/>
        <end position="127"/>
    </location>
</feature>
<evidence type="ECO:0000256" key="1">
    <source>
        <dbReference type="PROSITE-ProRule" id="PRU00169"/>
    </source>
</evidence>
<name>A0ABT9NXU4_9ACTN</name>
<feature type="modified residue" description="4-aspartylphosphate" evidence="1">
    <location>
        <position position="61"/>
    </location>
</feature>
<dbReference type="PANTHER" id="PTHR45228">
    <property type="entry name" value="CYCLIC DI-GMP PHOSPHODIESTERASE TM_0186-RELATED"/>
    <property type="match status" value="1"/>
</dbReference>
<dbReference type="PANTHER" id="PTHR45228:SF8">
    <property type="entry name" value="TWO-COMPONENT RESPONSE REGULATOR-RELATED"/>
    <property type="match status" value="1"/>
</dbReference>